<keyword evidence="7" id="KW-1185">Reference proteome</keyword>
<dbReference type="EMBL" id="MU006091">
    <property type="protein sequence ID" value="KAF2841701.1"/>
    <property type="molecule type" value="Genomic_DNA"/>
</dbReference>
<feature type="compositionally biased region" description="Acidic residues" evidence="4">
    <location>
        <begin position="119"/>
        <end position="130"/>
    </location>
</feature>
<evidence type="ECO:0000256" key="1">
    <source>
        <dbReference type="ARBA" id="ARBA00022737"/>
    </source>
</evidence>
<feature type="compositionally biased region" description="Pro residues" evidence="4">
    <location>
        <begin position="82"/>
        <end position="92"/>
    </location>
</feature>
<name>A0A9P4SF38_9PEZI</name>
<dbReference type="Gene3D" id="2.60.210.10">
    <property type="entry name" value="Apoptosis, Tumor Necrosis Factor Receptor Associated Protein 2, Chain A"/>
    <property type="match status" value="1"/>
</dbReference>
<dbReference type="SUPFAM" id="SSF54001">
    <property type="entry name" value="Cysteine proteinases"/>
    <property type="match status" value="1"/>
</dbReference>
<dbReference type="AlphaFoldDB" id="A0A9P4SF38"/>
<protein>
    <recommendedName>
        <fullName evidence="5">RING-type domain-containing protein</fullName>
    </recommendedName>
</protein>
<dbReference type="InterPro" id="IPR003409">
    <property type="entry name" value="MORN"/>
</dbReference>
<dbReference type="PANTHER" id="PTHR43215:SF14">
    <property type="entry name" value="RADIAL SPOKE HEAD 1 HOMOLOG"/>
    <property type="match status" value="1"/>
</dbReference>
<keyword evidence="3" id="KW-0479">Metal-binding</keyword>
<proteinExistence type="predicted"/>
<sequence length="1175" mass="131761">MIDEYWESKTFLDLEEPEYRAGITGRLDWLVNNYNGTKENPNKDALMRSPTMRIGDYEIRMKFFPKGNDTDFMSVYVECPTVQPPPPPPPPQTIEGPAPEGVSESEWKKDDAEMSGTQQDEEGSQSEPEYETQFTPLPLLDGKTVVKRKSFAAQVSVLCYNPEEPRVNVFRTALHRFCPESPDWGWTRYHGPLYDIRVRHRGSRQALLRNDKLAFRCYIRLIEDDTECLGEHSNNENPWNSLRMTGLQGLSTSENSIAPGGNLISAISAWMLFKPFREFLYQCKSPDPIKEPKAPPAPILAALQKILYMLRTPSLSGTIGLEDLTGAFEYYGINEKIEKMDVVEIWDLLRTKLDQETVGTDFEGYLDDMFRTPINSNDNYPKFRVPVRGSGSVQDAMDKAQASATLDHSPPQLLTVELLRQEFDEKARSFKKLANRIMLNEVVKFDGIVYYLYGQIVHRENLQSSLYHSVLRPDRYDGKWYQYSDGKDENRVTCLPKRLATEALEGSENGNETDAVTYILLYVRHDVEKQCHEPETEPTWDVPQWIVDEVYKMRNPIPPPFIPDPLGISAWNASAKAKEGGSLKETRMIEFEVFDSRAFLDHEGPGIVNVFHPSWESGGSDIGWRFNYSPKHLYKVSVNANSTAEDFRVALASVIKEVEDPRQCRFWSIDTRSGSESRPNLISSTSIELFHQEILHKHGKFVIKDLQEKSPECRIWVHIVPLADLPPPPPAPEEIPVPSPLQASLDAPTNEPMITDAPQQDATPEVEVPATGQAAQSNENQSNAEVQVVQEVAVIEEATVPNEDTVMSEDGNVPEITENAPGSVTEAQSSQQQEDAVMAEVPANTDSTTAPGVEIITVPAPVLPYVPSMFPLNPPGMRLGAPPPDIDMGEAMPPPPPPPPDEIYIFLKWYNAESESLVSRGSFFVKKSDKIGPTILKLLHLPSGTPLDVFEEEEISTANPISRRRTFAQENVDSTAIIIATSPITDETKAAILARAKPPDPITYLKRESAFRNFPHQFRGELELAYFSSEYHIGAFVNRLPHGEGTHIYFSGDKYVGNFVQGTRAGNGVMTYASGDVYEGDWADGLQHGQGSYTDAETGNKYVGGWKQGKRFGEGVTHWKVAQETERLCRICYDDVADAAFYDCGHVVACLGCARRVESCPICRKRVLAAIKLFF</sequence>
<keyword evidence="3" id="KW-0863">Zinc-finger</keyword>
<dbReference type="SMART" id="SM00184">
    <property type="entry name" value="RING"/>
    <property type="match status" value="1"/>
</dbReference>
<gene>
    <name evidence="6" type="ORF">M501DRAFT_1022936</name>
</gene>
<organism evidence="6 7">
    <name type="scientific">Patellaria atrata CBS 101060</name>
    <dbReference type="NCBI Taxonomy" id="1346257"/>
    <lineage>
        <taxon>Eukaryota</taxon>
        <taxon>Fungi</taxon>
        <taxon>Dikarya</taxon>
        <taxon>Ascomycota</taxon>
        <taxon>Pezizomycotina</taxon>
        <taxon>Dothideomycetes</taxon>
        <taxon>Dothideomycetes incertae sedis</taxon>
        <taxon>Patellariales</taxon>
        <taxon>Patellariaceae</taxon>
        <taxon>Patellaria</taxon>
    </lineage>
</organism>
<dbReference type="GO" id="GO:0140096">
    <property type="term" value="F:catalytic activity, acting on a protein"/>
    <property type="evidence" value="ECO:0007669"/>
    <property type="project" value="UniProtKB-ARBA"/>
</dbReference>
<accession>A0A9P4SF38</accession>
<keyword evidence="2" id="KW-0833">Ubl conjugation pathway</keyword>
<dbReference type="Proteomes" id="UP000799429">
    <property type="component" value="Unassembled WGS sequence"/>
</dbReference>
<feature type="region of interest" description="Disordered" evidence="4">
    <location>
        <begin position="79"/>
        <end position="135"/>
    </location>
</feature>
<feature type="region of interest" description="Disordered" evidence="4">
    <location>
        <begin position="727"/>
        <end position="784"/>
    </location>
</feature>
<reference evidence="6" key="1">
    <citation type="journal article" date="2020" name="Stud. Mycol.">
        <title>101 Dothideomycetes genomes: a test case for predicting lifestyles and emergence of pathogens.</title>
        <authorList>
            <person name="Haridas S."/>
            <person name="Albert R."/>
            <person name="Binder M."/>
            <person name="Bloem J."/>
            <person name="Labutti K."/>
            <person name="Salamov A."/>
            <person name="Andreopoulos B."/>
            <person name="Baker S."/>
            <person name="Barry K."/>
            <person name="Bills G."/>
            <person name="Bluhm B."/>
            <person name="Cannon C."/>
            <person name="Castanera R."/>
            <person name="Culley D."/>
            <person name="Daum C."/>
            <person name="Ezra D."/>
            <person name="Gonzalez J."/>
            <person name="Henrissat B."/>
            <person name="Kuo A."/>
            <person name="Liang C."/>
            <person name="Lipzen A."/>
            <person name="Lutzoni F."/>
            <person name="Magnuson J."/>
            <person name="Mondo S."/>
            <person name="Nolan M."/>
            <person name="Ohm R."/>
            <person name="Pangilinan J."/>
            <person name="Park H.-J."/>
            <person name="Ramirez L."/>
            <person name="Alfaro M."/>
            <person name="Sun H."/>
            <person name="Tritt A."/>
            <person name="Yoshinaga Y."/>
            <person name="Zwiers L.-H."/>
            <person name="Turgeon B."/>
            <person name="Goodwin S."/>
            <person name="Spatafora J."/>
            <person name="Crous P."/>
            <person name="Grigoriev I."/>
        </authorList>
    </citation>
    <scope>NUCLEOTIDE SEQUENCE</scope>
    <source>
        <strain evidence="6">CBS 101060</strain>
    </source>
</reference>
<dbReference type="SUPFAM" id="SSF49599">
    <property type="entry name" value="TRAF domain-like"/>
    <property type="match status" value="1"/>
</dbReference>
<dbReference type="Pfam" id="PF12436">
    <property type="entry name" value="USP7_ICP0_bdg"/>
    <property type="match status" value="1"/>
</dbReference>
<dbReference type="Gene3D" id="3.30.40.10">
    <property type="entry name" value="Zinc/RING finger domain, C3HC4 (zinc finger)"/>
    <property type="match status" value="1"/>
</dbReference>
<evidence type="ECO:0000313" key="6">
    <source>
        <dbReference type="EMBL" id="KAF2841701.1"/>
    </source>
</evidence>
<keyword evidence="3" id="KW-0862">Zinc</keyword>
<dbReference type="PROSITE" id="PS50089">
    <property type="entry name" value="ZF_RING_2"/>
    <property type="match status" value="1"/>
</dbReference>
<evidence type="ECO:0000259" key="5">
    <source>
        <dbReference type="PROSITE" id="PS50089"/>
    </source>
</evidence>
<dbReference type="InterPro" id="IPR008974">
    <property type="entry name" value="TRAF-like"/>
</dbReference>
<dbReference type="Pfam" id="PF02493">
    <property type="entry name" value="MORN"/>
    <property type="match status" value="4"/>
</dbReference>
<comment type="caution">
    <text evidence="6">The sequence shown here is derived from an EMBL/GenBank/DDBJ whole genome shotgun (WGS) entry which is preliminary data.</text>
</comment>
<dbReference type="OrthoDB" id="294378at2759"/>
<dbReference type="InterPro" id="IPR001841">
    <property type="entry name" value="Znf_RING"/>
</dbReference>
<evidence type="ECO:0000313" key="7">
    <source>
        <dbReference type="Proteomes" id="UP000799429"/>
    </source>
</evidence>
<dbReference type="CDD" id="cd16510">
    <property type="entry name" value="RING-HC_IAPs"/>
    <property type="match status" value="1"/>
</dbReference>
<dbReference type="Gene3D" id="3.90.70.10">
    <property type="entry name" value="Cysteine proteinases"/>
    <property type="match status" value="1"/>
</dbReference>
<evidence type="ECO:0000256" key="3">
    <source>
        <dbReference type="PROSITE-ProRule" id="PRU00175"/>
    </source>
</evidence>
<dbReference type="PANTHER" id="PTHR43215">
    <property type="entry name" value="RADIAL SPOKE HEAD 1 HOMOLOG"/>
    <property type="match status" value="1"/>
</dbReference>
<feature type="domain" description="RING-type" evidence="5">
    <location>
        <begin position="1129"/>
        <end position="1164"/>
    </location>
</feature>
<dbReference type="SMART" id="SM00698">
    <property type="entry name" value="MORN"/>
    <property type="match status" value="3"/>
</dbReference>
<dbReference type="GO" id="GO:0005634">
    <property type="term" value="C:nucleus"/>
    <property type="evidence" value="ECO:0007669"/>
    <property type="project" value="TreeGrafter"/>
</dbReference>
<keyword evidence="1" id="KW-0677">Repeat</keyword>
<dbReference type="InterPro" id="IPR024729">
    <property type="entry name" value="USP7_ICP0-binding_dom"/>
</dbReference>
<evidence type="ECO:0000256" key="2">
    <source>
        <dbReference type="ARBA" id="ARBA00022786"/>
    </source>
</evidence>
<evidence type="ECO:0000256" key="4">
    <source>
        <dbReference type="SAM" id="MobiDB-lite"/>
    </source>
</evidence>
<dbReference type="GO" id="GO:0008270">
    <property type="term" value="F:zinc ion binding"/>
    <property type="evidence" value="ECO:0007669"/>
    <property type="project" value="UniProtKB-KW"/>
</dbReference>
<dbReference type="InterPro" id="IPR038765">
    <property type="entry name" value="Papain-like_cys_pep_sf"/>
</dbReference>
<dbReference type="InterPro" id="IPR013083">
    <property type="entry name" value="Znf_RING/FYVE/PHD"/>
</dbReference>
<feature type="compositionally biased region" description="Pro residues" evidence="4">
    <location>
        <begin position="727"/>
        <end position="739"/>
    </location>
</feature>
<dbReference type="Pfam" id="PF13920">
    <property type="entry name" value="zf-C3HC4_3"/>
    <property type="match status" value="1"/>
</dbReference>
<dbReference type="SUPFAM" id="SSF82185">
    <property type="entry name" value="Histone H3 K4-specific methyltransferase SET7/9 N-terminal domain"/>
    <property type="match status" value="1"/>
</dbReference>
<dbReference type="SUPFAM" id="SSF57850">
    <property type="entry name" value="RING/U-box"/>
    <property type="match status" value="1"/>
</dbReference>
<dbReference type="Gene3D" id="3.10.20.90">
    <property type="entry name" value="Phosphatidylinositol 3-kinase Catalytic Subunit, Chain A, domain 1"/>
    <property type="match status" value="1"/>
</dbReference>
<dbReference type="Gene3D" id="2.20.110.10">
    <property type="entry name" value="Histone H3 K4-specific methyltransferase SET7/9 N-terminal domain"/>
    <property type="match status" value="2"/>
</dbReference>